<dbReference type="STRING" id="1229662.W3WTD9"/>
<sequence length="298" mass="33319">MTGVDTGAKATINERTRLIATIRVTPQQGKFRYGDIERRYAVIAVCSTSIAVFIATIIWSVASLLLSDSATENTPTINYCFNTSTAYASAEALNNNIDAFCQDVADNARTFSYSRVWTKIYYSNTPEEYKMTVALSKRTSGFDRHKCIASMSSIVNKCDIDVSGSTSLHWKHGGGRVQEPYEYTIEIARHNRPWPPPSKPLQHCEGWYKFIFHHFDIYGAAWASHDWGQRSLLPAINPCCGPGSLTGWGFEYFDQPDENGHEWHAWFNTALGTRGRCFDNSIVQCTAGGPCDSYCIGN</sequence>
<dbReference type="OrthoDB" id="1896086at2759"/>
<dbReference type="RefSeq" id="XP_007837725.1">
    <property type="nucleotide sequence ID" value="XM_007839534.1"/>
</dbReference>
<feature type="transmembrane region" description="Helical" evidence="1">
    <location>
        <begin position="40"/>
        <end position="66"/>
    </location>
</feature>
<evidence type="ECO:0000256" key="1">
    <source>
        <dbReference type="SAM" id="Phobius"/>
    </source>
</evidence>
<keyword evidence="1" id="KW-1133">Transmembrane helix</keyword>
<evidence type="ECO:0000313" key="3">
    <source>
        <dbReference type="Proteomes" id="UP000030651"/>
    </source>
</evidence>
<evidence type="ECO:0000313" key="2">
    <source>
        <dbReference type="EMBL" id="ETS77079.1"/>
    </source>
</evidence>
<keyword evidence="1" id="KW-0472">Membrane</keyword>
<keyword evidence="3" id="KW-1185">Reference proteome</keyword>
<dbReference type="AlphaFoldDB" id="W3WTD9"/>
<protein>
    <submittedName>
        <fullName evidence="2">Uncharacterized protein</fullName>
    </submittedName>
</protein>
<dbReference type="eggNOG" id="ENOG502QVBV">
    <property type="taxonomic scope" value="Eukaryota"/>
</dbReference>
<proteinExistence type="predicted"/>
<dbReference type="InParanoid" id="W3WTD9"/>
<gene>
    <name evidence="2" type="ORF">PFICI_10953</name>
</gene>
<dbReference type="HOGENOM" id="CLU_061622_0_0_1"/>
<dbReference type="Proteomes" id="UP000030651">
    <property type="component" value="Unassembled WGS sequence"/>
</dbReference>
<dbReference type="KEGG" id="pfy:PFICI_10953"/>
<accession>W3WTD9</accession>
<dbReference type="GeneID" id="19275966"/>
<keyword evidence="1" id="KW-0812">Transmembrane</keyword>
<reference evidence="3" key="1">
    <citation type="journal article" date="2015" name="BMC Genomics">
        <title>Genomic and transcriptomic analysis of the endophytic fungus Pestalotiopsis fici reveals its lifestyle and high potential for synthesis of natural products.</title>
        <authorList>
            <person name="Wang X."/>
            <person name="Zhang X."/>
            <person name="Liu L."/>
            <person name="Xiang M."/>
            <person name="Wang W."/>
            <person name="Sun X."/>
            <person name="Che Y."/>
            <person name="Guo L."/>
            <person name="Liu G."/>
            <person name="Guo L."/>
            <person name="Wang C."/>
            <person name="Yin W.B."/>
            <person name="Stadler M."/>
            <person name="Zhang X."/>
            <person name="Liu X."/>
        </authorList>
    </citation>
    <scope>NUCLEOTIDE SEQUENCE [LARGE SCALE GENOMIC DNA]</scope>
    <source>
        <strain evidence="3">W106-1 / CGMCC3.15140</strain>
    </source>
</reference>
<dbReference type="Pfam" id="PF18647">
    <property type="entry name" value="Fungal_lectin_2"/>
    <property type="match status" value="1"/>
</dbReference>
<name>W3WTD9_PESFW</name>
<dbReference type="EMBL" id="KI912116">
    <property type="protein sequence ID" value="ETS77079.1"/>
    <property type="molecule type" value="Genomic_DNA"/>
</dbReference>
<organism evidence="2 3">
    <name type="scientific">Pestalotiopsis fici (strain W106-1 / CGMCC3.15140)</name>
    <dbReference type="NCBI Taxonomy" id="1229662"/>
    <lineage>
        <taxon>Eukaryota</taxon>
        <taxon>Fungi</taxon>
        <taxon>Dikarya</taxon>
        <taxon>Ascomycota</taxon>
        <taxon>Pezizomycotina</taxon>
        <taxon>Sordariomycetes</taxon>
        <taxon>Xylariomycetidae</taxon>
        <taxon>Amphisphaeriales</taxon>
        <taxon>Sporocadaceae</taxon>
        <taxon>Pestalotiopsis</taxon>
    </lineage>
</organism>